<sequence length="695" mass="79008">MASLLAKHHDSLPFANHKDLYGVIDATQLGDVPWQCFSVKHTGERPEVIPPWMDKEYDVWFRDPRAMAQNILANPTYKDEIDYDEISKDPDTHGSAFVPIILGSDKTTVSVGTGNNEYYPLYASIGNVHNNVRRAHRDALVIIGFLAIPKTDKKNANDEVFQTFRRQLYHSLLSTILQSLKPVMTKYEVVRCRDGHFRHIIYGIGPYIADYEEQVVLGCIVRNWCPKCLAIRTNLDGGGLYRCREHADLVVRELHWEVLWDEFGMIGDLIPFTNDFPRADIYELLSPDILHQLIKGAFKDHLVDWVLKYLKLIHGTRWAEEIMSDIDCRVAAVASFSGLQRFPQGRDFKQWTGDDSKALMKVFISAIEGHVHQDIDTLNQIEDALTRFHHYRQIFLDLGVISTVSLPCQHSMSHYADMIRLFGSPNGLCSSITESKHIKAVKEPWRWSSKHNALGQMLMSNQRLDKLAASRVDFGARGMLAGTVLSNAIDDLKRKRAQTVIALADELYPNDPCDPADIPAATCPRHEGSLKVFNSAAATFYAPSDPSRIGGMQCEHIRACPLWRNLYPRNDCVFVNTNPDVEGMQGLEVARVLCFFLFKHNWIEYPCALVQWFDKLGNCADEDTGMWMGKPSVCEDGSRNLAVIHIDTVYRAAHLIPIYGSEFIPESINFYHSYDAFCSFYVNKYADHHAFEIVS</sequence>
<comment type="caution">
    <text evidence="1">The sequence shown here is derived from an EMBL/GenBank/DDBJ whole genome shotgun (WGS) entry which is preliminary data.</text>
</comment>
<name>A0A9P6ZS44_9AGAM</name>
<dbReference type="Pfam" id="PF18759">
    <property type="entry name" value="Plavaka"/>
    <property type="match status" value="2"/>
</dbReference>
<dbReference type="Proteomes" id="UP000714275">
    <property type="component" value="Unassembled WGS sequence"/>
</dbReference>
<dbReference type="InterPro" id="IPR041078">
    <property type="entry name" value="Plavaka"/>
</dbReference>
<proteinExistence type="predicted"/>
<reference evidence="1" key="1">
    <citation type="journal article" date="2020" name="New Phytol.">
        <title>Comparative genomics reveals dynamic genome evolution in host specialist ectomycorrhizal fungi.</title>
        <authorList>
            <person name="Lofgren L.A."/>
            <person name="Nguyen N.H."/>
            <person name="Vilgalys R."/>
            <person name="Ruytinx J."/>
            <person name="Liao H.L."/>
            <person name="Branco S."/>
            <person name="Kuo A."/>
            <person name="LaButti K."/>
            <person name="Lipzen A."/>
            <person name="Andreopoulos W."/>
            <person name="Pangilinan J."/>
            <person name="Riley R."/>
            <person name="Hundley H."/>
            <person name="Na H."/>
            <person name="Barry K."/>
            <person name="Grigoriev I.V."/>
            <person name="Stajich J.E."/>
            <person name="Kennedy P.G."/>
        </authorList>
    </citation>
    <scope>NUCLEOTIDE SEQUENCE</scope>
    <source>
        <strain evidence="1">DOB743</strain>
    </source>
</reference>
<keyword evidence="2" id="KW-1185">Reference proteome</keyword>
<dbReference type="AlphaFoldDB" id="A0A9P6ZS44"/>
<accession>A0A9P6ZS44</accession>
<gene>
    <name evidence="1" type="ORF">EV702DRAFT_1180194</name>
</gene>
<dbReference type="OrthoDB" id="3199698at2759"/>
<evidence type="ECO:0000313" key="2">
    <source>
        <dbReference type="Proteomes" id="UP000714275"/>
    </source>
</evidence>
<protein>
    <submittedName>
        <fullName evidence="1">Uncharacterized protein</fullName>
    </submittedName>
</protein>
<dbReference type="EMBL" id="JABBWD010000031">
    <property type="protein sequence ID" value="KAG1775765.1"/>
    <property type="molecule type" value="Genomic_DNA"/>
</dbReference>
<organism evidence="1 2">
    <name type="scientific">Suillus placidus</name>
    <dbReference type="NCBI Taxonomy" id="48579"/>
    <lineage>
        <taxon>Eukaryota</taxon>
        <taxon>Fungi</taxon>
        <taxon>Dikarya</taxon>
        <taxon>Basidiomycota</taxon>
        <taxon>Agaricomycotina</taxon>
        <taxon>Agaricomycetes</taxon>
        <taxon>Agaricomycetidae</taxon>
        <taxon>Boletales</taxon>
        <taxon>Suillineae</taxon>
        <taxon>Suillaceae</taxon>
        <taxon>Suillus</taxon>
    </lineage>
</organism>
<evidence type="ECO:0000313" key="1">
    <source>
        <dbReference type="EMBL" id="KAG1775765.1"/>
    </source>
</evidence>